<dbReference type="NCBIfam" id="TIGR00711">
    <property type="entry name" value="efflux_EmrB"/>
    <property type="match status" value="1"/>
</dbReference>
<dbReference type="AlphaFoldDB" id="A0A0D8BWB0"/>
<dbReference type="PANTHER" id="PTHR23501">
    <property type="entry name" value="MAJOR FACILITATOR SUPERFAMILY"/>
    <property type="match status" value="1"/>
</dbReference>
<dbReference type="Pfam" id="PF07690">
    <property type="entry name" value="MFS_1"/>
    <property type="match status" value="1"/>
</dbReference>
<feature type="transmembrane region" description="Helical" evidence="7">
    <location>
        <begin position="266"/>
        <end position="289"/>
    </location>
</feature>
<organism evidence="9 10">
    <name type="scientific">Geobacillus kaustophilus</name>
    <dbReference type="NCBI Taxonomy" id="1462"/>
    <lineage>
        <taxon>Bacteria</taxon>
        <taxon>Bacillati</taxon>
        <taxon>Bacillota</taxon>
        <taxon>Bacilli</taxon>
        <taxon>Bacillales</taxon>
        <taxon>Anoxybacillaceae</taxon>
        <taxon>Geobacillus</taxon>
        <taxon>Geobacillus thermoleovorans group</taxon>
    </lineage>
</organism>
<keyword evidence="3" id="KW-1003">Cell membrane</keyword>
<evidence type="ECO:0000256" key="3">
    <source>
        <dbReference type="ARBA" id="ARBA00022475"/>
    </source>
</evidence>
<dbReference type="GO" id="GO:0005886">
    <property type="term" value="C:plasma membrane"/>
    <property type="evidence" value="ECO:0007669"/>
    <property type="project" value="UniProtKB-SubCell"/>
</dbReference>
<feature type="transmembrane region" description="Helical" evidence="7">
    <location>
        <begin position="396"/>
        <end position="413"/>
    </location>
</feature>
<comment type="subcellular location">
    <subcellularLocation>
        <location evidence="1">Cell membrane</location>
        <topology evidence="1">Multi-pass membrane protein</topology>
    </subcellularLocation>
</comment>
<dbReference type="OrthoDB" id="9807274at2"/>
<keyword evidence="6 7" id="KW-0472">Membrane</keyword>
<dbReference type="InterPro" id="IPR004638">
    <property type="entry name" value="EmrB-like"/>
</dbReference>
<feature type="transmembrane region" description="Helical" evidence="7">
    <location>
        <begin position="330"/>
        <end position="348"/>
    </location>
</feature>
<evidence type="ECO:0000256" key="2">
    <source>
        <dbReference type="ARBA" id="ARBA00022448"/>
    </source>
</evidence>
<feature type="transmembrane region" description="Helical" evidence="7">
    <location>
        <begin position="472"/>
        <end position="490"/>
    </location>
</feature>
<evidence type="ECO:0000256" key="6">
    <source>
        <dbReference type="ARBA" id="ARBA00023136"/>
    </source>
</evidence>
<feature type="transmembrane region" description="Helical" evidence="7">
    <location>
        <begin position="195"/>
        <end position="214"/>
    </location>
</feature>
<dbReference type="Proteomes" id="UP000032522">
    <property type="component" value="Unassembled WGS sequence"/>
</dbReference>
<feature type="transmembrane region" description="Helical" evidence="7">
    <location>
        <begin position="135"/>
        <end position="156"/>
    </location>
</feature>
<dbReference type="InterPro" id="IPR011701">
    <property type="entry name" value="MFS"/>
</dbReference>
<feature type="transmembrane region" description="Helical" evidence="7">
    <location>
        <begin position="162"/>
        <end position="183"/>
    </location>
</feature>
<dbReference type="EMBL" id="JYBP01000003">
    <property type="protein sequence ID" value="KJE28254.1"/>
    <property type="molecule type" value="Genomic_DNA"/>
</dbReference>
<sequence>MENKETKMGLVVIALLLGIFVASMDNTIVATAMATIVADLGGLKQFVWVTSAYMVAEMAGMPIFGKLSDMYGRKRFFLFGMVVFLLGSILCGMAQTIVQLSIFRAIQGIGGGALVPIAFAIMFDIFPPEKRGKMGGLFGAVFGLSSIFGPLLGAYITDYLNWRWVFYINIPLGLVAFLLLWVYYRESSKHSKQSIDWLGVMTLVPAIVCLMFALELGGQKYDWDSAVIIGLFSAFALLFLAFLYVETKAQEPIVSYHMFRERLFASTTLVAFFSGATFVVATVYIPIFIQGVTGGSATNSGLILLPMMLATTVSAQFGGFLAGKTSYRNVMLGFMLLFAVGIGLLGTIDKHTTRLVVTWYMIIVGLGIGASFSVLGMAAIHHFSETERGAASSTNSFVRSLGMTVGITVFGIIQRNLFTDQLAEQFRGMAQGAFGSGVHDPRAMLSPEARAHIPAPVLDRLTEALASSIADTFLWALIPAALAVICVLFMSNERLAVRMGARGERK</sequence>
<dbReference type="GO" id="GO:0022857">
    <property type="term" value="F:transmembrane transporter activity"/>
    <property type="evidence" value="ECO:0007669"/>
    <property type="project" value="InterPro"/>
</dbReference>
<accession>A0A0D8BWB0</accession>
<feature type="transmembrane region" description="Helical" evidence="7">
    <location>
        <begin position="46"/>
        <end position="64"/>
    </location>
</feature>
<feature type="transmembrane region" description="Helical" evidence="7">
    <location>
        <begin position="76"/>
        <end position="98"/>
    </location>
</feature>
<feature type="transmembrane region" description="Helical" evidence="7">
    <location>
        <begin position="104"/>
        <end position="123"/>
    </location>
</feature>
<keyword evidence="2" id="KW-0813">Transport</keyword>
<dbReference type="PANTHER" id="PTHR23501:SF170">
    <property type="entry name" value="MULTIDRUG RESISTANCE PROTEIN 3"/>
    <property type="match status" value="1"/>
</dbReference>
<name>A0A0D8BWB0_GEOKU</name>
<dbReference type="FunFam" id="1.20.1720.10:FF:000004">
    <property type="entry name" value="EmrB/QacA family drug resistance transporter"/>
    <property type="match status" value="1"/>
</dbReference>
<evidence type="ECO:0000256" key="1">
    <source>
        <dbReference type="ARBA" id="ARBA00004651"/>
    </source>
</evidence>
<dbReference type="Gene3D" id="1.20.1720.10">
    <property type="entry name" value="Multidrug resistance protein D"/>
    <property type="match status" value="1"/>
</dbReference>
<dbReference type="PRINTS" id="PR01036">
    <property type="entry name" value="TCRTETB"/>
</dbReference>
<evidence type="ECO:0000256" key="7">
    <source>
        <dbReference type="SAM" id="Phobius"/>
    </source>
</evidence>
<evidence type="ECO:0000259" key="8">
    <source>
        <dbReference type="PROSITE" id="PS50850"/>
    </source>
</evidence>
<gene>
    <name evidence="9" type="ORF">LG52_920</name>
</gene>
<dbReference type="InterPro" id="IPR020846">
    <property type="entry name" value="MFS_dom"/>
</dbReference>
<protein>
    <submittedName>
        <fullName evidence="9">Drug resistance MFS transporter, drug:H+ antiporter-2 family protein</fullName>
    </submittedName>
</protein>
<dbReference type="PATRIC" id="fig|1462.6.peg.1080"/>
<comment type="caution">
    <text evidence="9">The sequence shown here is derived from an EMBL/GenBank/DDBJ whole genome shotgun (WGS) entry which is preliminary data.</text>
</comment>
<keyword evidence="4 7" id="KW-0812">Transmembrane</keyword>
<evidence type="ECO:0000313" key="9">
    <source>
        <dbReference type="EMBL" id="KJE28254.1"/>
    </source>
</evidence>
<reference evidence="9 10" key="1">
    <citation type="submission" date="2015-01" db="EMBL/GenBank/DDBJ databases">
        <authorList>
            <person name="Filippidou S."/>
            <person name="Jeanneret N."/>
            <person name="Russel-Delif L."/>
            <person name="Junier T."/>
            <person name="Wunderlin T."/>
            <person name="Molina V."/>
            <person name="Johnson S.L."/>
            <person name="Davenport K.W."/>
            <person name="Chain P.S."/>
            <person name="Dorador C."/>
            <person name="Junier P."/>
        </authorList>
    </citation>
    <scope>NUCLEOTIDE SEQUENCE [LARGE SCALE GENOMIC DNA]</scope>
    <source>
        <strain evidence="9 10">Et7/4</strain>
    </source>
</reference>
<proteinExistence type="predicted"/>
<dbReference type="SUPFAM" id="SSF103473">
    <property type="entry name" value="MFS general substrate transporter"/>
    <property type="match status" value="1"/>
</dbReference>
<evidence type="ECO:0000256" key="5">
    <source>
        <dbReference type="ARBA" id="ARBA00022989"/>
    </source>
</evidence>
<feature type="transmembrane region" description="Helical" evidence="7">
    <location>
        <begin position="226"/>
        <end position="245"/>
    </location>
</feature>
<keyword evidence="5 7" id="KW-1133">Transmembrane helix</keyword>
<evidence type="ECO:0000256" key="4">
    <source>
        <dbReference type="ARBA" id="ARBA00022692"/>
    </source>
</evidence>
<dbReference type="PROSITE" id="PS50850">
    <property type="entry name" value="MFS"/>
    <property type="match status" value="1"/>
</dbReference>
<dbReference type="InterPro" id="IPR036259">
    <property type="entry name" value="MFS_trans_sf"/>
</dbReference>
<feature type="transmembrane region" description="Helical" evidence="7">
    <location>
        <begin position="301"/>
        <end position="323"/>
    </location>
</feature>
<dbReference type="CDD" id="cd17502">
    <property type="entry name" value="MFS_Azr1_MDR_like"/>
    <property type="match status" value="1"/>
</dbReference>
<feature type="transmembrane region" description="Helical" evidence="7">
    <location>
        <begin position="360"/>
        <end position="384"/>
    </location>
</feature>
<dbReference type="RefSeq" id="WP_044731104.1">
    <property type="nucleotide sequence ID" value="NZ_JYBP01000003.1"/>
</dbReference>
<evidence type="ECO:0000313" key="10">
    <source>
        <dbReference type="Proteomes" id="UP000032522"/>
    </source>
</evidence>
<dbReference type="Gene3D" id="1.20.1250.20">
    <property type="entry name" value="MFS general substrate transporter like domains"/>
    <property type="match status" value="1"/>
</dbReference>
<feature type="domain" description="Major facilitator superfamily (MFS) profile" evidence="8">
    <location>
        <begin position="11"/>
        <end position="495"/>
    </location>
</feature>